<sequence>MKLIQMDHDAQGGSLFSDCTWVLGEGSFICVALSLMGKEEFDSDLINERVTSFDDDAAMDAVRAADEQLKPT</sequence>
<proteinExistence type="predicted"/>
<reference evidence="1 2" key="1">
    <citation type="submission" date="2017-03" db="EMBL/GenBank/DDBJ databases">
        <authorList>
            <person name="Afonso C.L."/>
            <person name="Miller P.J."/>
            <person name="Scott M.A."/>
            <person name="Spackman E."/>
            <person name="Goraichik I."/>
            <person name="Dimitrov K.M."/>
            <person name="Suarez D.L."/>
            <person name="Swayne D.E."/>
        </authorList>
    </citation>
    <scope>NUCLEOTIDE SEQUENCE [LARGE SCALE GENOMIC DNA]</scope>
    <source>
        <strain evidence="1 2">CECT 7745</strain>
    </source>
</reference>
<evidence type="ECO:0000313" key="1">
    <source>
        <dbReference type="EMBL" id="SMC14183.1"/>
    </source>
</evidence>
<dbReference type="RefSeq" id="WP_085802092.1">
    <property type="nucleotide sequence ID" value="NZ_FWXB01000021.1"/>
</dbReference>
<evidence type="ECO:0000313" key="2">
    <source>
        <dbReference type="Proteomes" id="UP000193224"/>
    </source>
</evidence>
<keyword evidence="2" id="KW-1185">Reference proteome</keyword>
<gene>
    <name evidence="1" type="ORF">ROA7745_04048</name>
</gene>
<dbReference type="Proteomes" id="UP000193224">
    <property type="component" value="Unassembled WGS sequence"/>
</dbReference>
<protein>
    <submittedName>
        <fullName evidence="1">Uncharacterized protein</fullName>
    </submittedName>
</protein>
<accession>A0A1X7BX36</accession>
<name>A0A1X7BX36_9RHOB</name>
<organism evidence="1 2">
    <name type="scientific">Roseovarius aestuarii</name>
    <dbReference type="NCBI Taxonomy" id="475083"/>
    <lineage>
        <taxon>Bacteria</taxon>
        <taxon>Pseudomonadati</taxon>
        <taxon>Pseudomonadota</taxon>
        <taxon>Alphaproteobacteria</taxon>
        <taxon>Rhodobacterales</taxon>
        <taxon>Roseobacteraceae</taxon>
        <taxon>Roseovarius</taxon>
    </lineage>
</organism>
<dbReference type="EMBL" id="FWXB01000021">
    <property type="protein sequence ID" value="SMC14183.1"/>
    <property type="molecule type" value="Genomic_DNA"/>
</dbReference>
<dbReference type="AlphaFoldDB" id="A0A1X7BX36"/>